<gene>
    <name evidence="1" type="ORF">VP01_1554g1</name>
</gene>
<dbReference type="Proteomes" id="UP000037035">
    <property type="component" value="Unassembled WGS sequence"/>
</dbReference>
<sequence length="368" mass="41609">MLLTGRSRQAPLRALSAGNLVYTASGDLALQPLQTLLYITALPLHCHQTFHAQCNKFCETLHAPGYIAMQSLNFHQKFHGKCTKGCAPLQWTPYIAMWDYKLFEILSSDRFLKNDQSTQSKGLKCLNRECSEQGLKCLLEDAVWLNTKEAKLRFYHKKRVTEMMKRVTSKNKTVFHPGFLGLGLSSLLLQLLWVKGKLTRVVVIRTFKVFFVLRAYSNWGQPSTLGCQSFYANGHLAWPVDSTSVPVTGKIIDPALQDVEGGHLNNNGGANCPGLPMNYKTNSVNIHKQSKKYTRNYSCGNQPQRLSRIYPRIKARIYQQRIDPILIEREVSAAFLMKHTPSGLQPQLTDKGLYTNHVVERKTVPVGN</sequence>
<comment type="caution">
    <text evidence="1">The sequence shown here is derived from an EMBL/GenBank/DDBJ whole genome shotgun (WGS) entry which is preliminary data.</text>
</comment>
<protein>
    <submittedName>
        <fullName evidence="1">Uncharacterized protein</fullName>
    </submittedName>
</protein>
<dbReference type="AlphaFoldDB" id="A0A0L6VIQ3"/>
<reference evidence="1 2" key="1">
    <citation type="submission" date="2015-08" db="EMBL/GenBank/DDBJ databases">
        <title>Next Generation Sequencing and Analysis of the Genome of Puccinia sorghi L Schw, the Causal Agent of Maize Common Rust.</title>
        <authorList>
            <person name="Rochi L."/>
            <person name="Burguener G."/>
            <person name="Darino M."/>
            <person name="Turjanski A."/>
            <person name="Kreff E."/>
            <person name="Dieguez M.J."/>
            <person name="Sacco F."/>
        </authorList>
    </citation>
    <scope>NUCLEOTIDE SEQUENCE [LARGE SCALE GENOMIC DNA]</scope>
    <source>
        <strain evidence="1 2">RO10H11247</strain>
    </source>
</reference>
<name>A0A0L6VIQ3_9BASI</name>
<keyword evidence="2" id="KW-1185">Reference proteome</keyword>
<dbReference type="EMBL" id="LAVV01006164">
    <property type="protein sequence ID" value="KNZ60432.1"/>
    <property type="molecule type" value="Genomic_DNA"/>
</dbReference>
<dbReference type="VEuPathDB" id="FungiDB:VP01_1554g1"/>
<proteinExistence type="predicted"/>
<organism evidence="1 2">
    <name type="scientific">Puccinia sorghi</name>
    <dbReference type="NCBI Taxonomy" id="27349"/>
    <lineage>
        <taxon>Eukaryota</taxon>
        <taxon>Fungi</taxon>
        <taxon>Dikarya</taxon>
        <taxon>Basidiomycota</taxon>
        <taxon>Pucciniomycotina</taxon>
        <taxon>Pucciniomycetes</taxon>
        <taxon>Pucciniales</taxon>
        <taxon>Pucciniaceae</taxon>
        <taxon>Puccinia</taxon>
    </lineage>
</organism>
<accession>A0A0L6VIQ3</accession>
<evidence type="ECO:0000313" key="2">
    <source>
        <dbReference type="Proteomes" id="UP000037035"/>
    </source>
</evidence>
<evidence type="ECO:0000313" key="1">
    <source>
        <dbReference type="EMBL" id="KNZ60432.1"/>
    </source>
</evidence>